<evidence type="ECO:0000256" key="4">
    <source>
        <dbReference type="ARBA" id="ARBA00022801"/>
    </source>
</evidence>
<reference evidence="7 8" key="1">
    <citation type="journal article" date="2016" name="Nat. Commun.">
        <title>Thousands of microbial genomes shed light on interconnected biogeochemical processes in an aquifer system.</title>
        <authorList>
            <person name="Anantharaman K."/>
            <person name="Brown C.T."/>
            <person name="Hug L.A."/>
            <person name="Sharon I."/>
            <person name="Castelle C.J."/>
            <person name="Probst A.J."/>
            <person name="Thomas B.C."/>
            <person name="Singh A."/>
            <person name="Wilkins M.J."/>
            <person name="Karaoz U."/>
            <person name="Brodie E.L."/>
            <person name="Williams K.H."/>
            <person name="Hubbard S.S."/>
            <person name="Banfield J.F."/>
        </authorList>
    </citation>
    <scope>NUCLEOTIDE SEQUENCE [LARGE SCALE GENOMIC DNA]</scope>
</reference>
<organism evidence="7 8">
    <name type="scientific">Candidatus Amesbacteria bacterium RIFCSPLOWO2_01_FULL_48_25</name>
    <dbReference type="NCBI Taxonomy" id="1797259"/>
    <lineage>
        <taxon>Bacteria</taxon>
        <taxon>Candidatus Amesiibacteriota</taxon>
    </lineage>
</organism>
<feature type="compositionally biased region" description="Basic and acidic residues" evidence="6">
    <location>
        <begin position="47"/>
        <end position="58"/>
    </location>
</feature>
<dbReference type="InterPro" id="IPR014721">
    <property type="entry name" value="Ribsml_uS5_D2-typ_fold_subgr"/>
</dbReference>
<accession>A0A1F4ZB07</accession>
<gene>
    <name evidence="7" type="ORF">A2989_01100</name>
</gene>
<evidence type="ECO:0008006" key="9">
    <source>
        <dbReference type="Google" id="ProtNLM"/>
    </source>
</evidence>
<dbReference type="SUPFAM" id="SSF54211">
    <property type="entry name" value="Ribosomal protein S5 domain 2-like"/>
    <property type="match status" value="1"/>
</dbReference>
<dbReference type="Pfam" id="PF00825">
    <property type="entry name" value="Ribonuclease_P"/>
    <property type="match status" value="1"/>
</dbReference>
<protein>
    <recommendedName>
        <fullName evidence="9">RNase P protein</fullName>
    </recommendedName>
</protein>
<dbReference type="GO" id="GO:0004526">
    <property type="term" value="F:ribonuclease P activity"/>
    <property type="evidence" value="ECO:0007669"/>
    <property type="project" value="InterPro"/>
</dbReference>
<evidence type="ECO:0000256" key="1">
    <source>
        <dbReference type="ARBA" id="ARBA00022694"/>
    </source>
</evidence>
<dbReference type="Gene3D" id="3.30.230.10">
    <property type="match status" value="1"/>
</dbReference>
<feature type="region of interest" description="Disordered" evidence="6">
    <location>
        <begin position="38"/>
        <end position="58"/>
    </location>
</feature>
<evidence type="ECO:0000256" key="6">
    <source>
        <dbReference type="SAM" id="MobiDB-lite"/>
    </source>
</evidence>
<dbReference type="AlphaFoldDB" id="A0A1F4ZB07"/>
<dbReference type="EMBL" id="MEXN01000007">
    <property type="protein sequence ID" value="OGD03413.1"/>
    <property type="molecule type" value="Genomic_DNA"/>
</dbReference>
<keyword evidence="2" id="KW-0540">Nuclease</keyword>
<keyword evidence="4" id="KW-0378">Hydrolase</keyword>
<evidence type="ECO:0000313" key="8">
    <source>
        <dbReference type="Proteomes" id="UP000177080"/>
    </source>
</evidence>
<dbReference type="InterPro" id="IPR000100">
    <property type="entry name" value="RNase_P"/>
</dbReference>
<dbReference type="GO" id="GO:0000049">
    <property type="term" value="F:tRNA binding"/>
    <property type="evidence" value="ECO:0007669"/>
    <property type="project" value="InterPro"/>
</dbReference>
<proteinExistence type="predicted"/>
<evidence type="ECO:0000256" key="3">
    <source>
        <dbReference type="ARBA" id="ARBA00022759"/>
    </source>
</evidence>
<dbReference type="STRING" id="1797259.A2989_01100"/>
<evidence type="ECO:0000313" key="7">
    <source>
        <dbReference type="EMBL" id="OGD03413.1"/>
    </source>
</evidence>
<dbReference type="GO" id="GO:0008033">
    <property type="term" value="P:tRNA processing"/>
    <property type="evidence" value="ECO:0007669"/>
    <property type="project" value="UniProtKB-KW"/>
</dbReference>
<comment type="caution">
    <text evidence="7">The sequence shown here is derived from an EMBL/GenBank/DDBJ whole genome shotgun (WGS) entry which is preliminary data.</text>
</comment>
<dbReference type="InterPro" id="IPR020568">
    <property type="entry name" value="Ribosomal_Su5_D2-typ_SF"/>
</dbReference>
<keyword evidence="3" id="KW-0255">Endonuclease</keyword>
<sequence length="133" mass="15125">MLPKSRRLSRKDFLIAKSQGKTYKFFHFSATVYLTSPQPSPTAKTRAKGEKLGKGERSSGEVFPRFAIVTSSRLHKLAVVRNRLRRRIYDQLKNWSTGQLVNCIIYPHPSMLNLNNEEISAALNSFLSKVTPT</sequence>
<name>A0A1F4ZB07_9BACT</name>
<keyword evidence="1" id="KW-0819">tRNA processing</keyword>
<evidence type="ECO:0000256" key="5">
    <source>
        <dbReference type="ARBA" id="ARBA00022884"/>
    </source>
</evidence>
<evidence type="ECO:0000256" key="2">
    <source>
        <dbReference type="ARBA" id="ARBA00022722"/>
    </source>
</evidence>
<dbReference type="Proteomes" id="UP000177080">
    <property type="component" value="Unassembled WGS sequence"/>
</dbReference>
<keyword evidence="5" id="KW-0694">RNA-binding</keyword>